<dbReference type="AlphaFoldDB" id="A0AAD7WIT3"/>
<evidence type="ECO:0000313" key="3">
    <source>
        <dbReference type="Proteomes" id="UP001221898"/>
    </source>
</evidence>
<keyword evidence="1" id="KW-0812">Transmembrane</keyword>
<organism evidence="2 3">
    <name type="scientific">Aldrovandia affinis</name>
    <dbReference type="NCBI Taxonomy" id="143900"/>
    <lineage>
        <taxon>Eukaryota</taxon>
        <taxon>Metazoa</taxon>
        <taxon>Chordata</taxon>
        <taxon>Craniata</taxon>
        <taxon>Vertebrata</taxon>
        <taxon>Euteleostomi</taxon>
        <taxon>Actinopterygii</taxon>
        <taxon>Neopterygii</taxon>
        <taxon>Teleostei</taxon>
        <taxon>Notacanthiformes</taxon>
        <taxon>Halosauridae</taxon>
        <taxon>Aldrovandia</taxon>
    </lineage>
</organism>
<evidence type="ECO:0000313" key="2">
    <source>
        <dbReference type="EMBL" id="KAJ8397604.1"/>
    </source>
</evidence>
<evidence type="ECO:0000256" key="1">
    <source>
        <dbReference type="SAM" id="Phobius"/>
    </source>
</evidence>
<name>A0AAD7WIT3_9TELE</name>
<comment type="caution">
    <text evidence="2">The sequence shown here is derived from an EMBL/GenBank/DDBJ whole genome shotgun (WGS) entry which is preliminary data.</text>
</comment>
<dbReference type="EMBL" id="JAINUG010000096">
    <property type="protein sequence ID" value="KAJ8397604.1"/>
    <property type="molecule type" value="Genomic_DNA"/>
</dbReference>
<dbReference type="Proteomes" id="UP001221898">
    <property type="component" value="Unassembled WGS sequence"/>
</dbReference>
<proteinExistence type="predicted"/>
<gene>
    <name evidence="2" type="ORF">AAFF_G00436030</name>
</gene>
<keyword evidence="1" id="KW-1133">Transmembrane helix</keyword>
<keyword evidence="3" id="KW-1185">Reference proteome</keyword>
<keyword evidence="1" id="KW-0472">Membrane</keyword>
<reference evidence="2" key="1">
    <citation type="journal article" date="2023" name="Science">
        <title>Genome structures resolve the early diversification of teleost fishes.</title>
        <authorList>
            <person name="Parey E."/>
            <person name="Louis A."/>
            <person name="Montfort J."/>
            <person name="Bouchez O."/>
            <person name="Roques C."/>
            <person name="Iampietro C."/>
            <person name="Lluch J."/>
            <person name="Castinel A."/>
            <person name="Donnadieu C."/>
            <person name="Desvignes T."/>
            <person name="Floi Bucao C."/>
            <person name="Jouanno E."/>
            <person name="Wen M."/>
            <person name="Mejri S."/>
            <person name="Dirks R."/>
            <person name="Jansen H."/>
            <person name="Henkel C."/>
            <person name="Chen W.J."/>
            <person name="Zahm M."/>
            <person name="Cabau C."/>
            <person name="Klopp C."/>
            <person name="Thompson A.W."/>
            <person name="Robinson-Rechavi M."/>
            <person name="Braasch I."/>
            <person name="Lecointre G."/>
            <person name="Bobe J."/>
            <person name="Postlethwait J.H."/>
            <person name="Berthelot C."/>
            <person name="Roest Crollius H."/>
            <person name="Guiguen Y."/>
        </authorList>
    </citation>
    <scope>NUCLEOTIDE SEQUENCE</scope>
    <source>
        <strain evidence="2">NC1722</strain>
    </source>
</reference>
<feature type="transmembrane region" description="Helical" evidence="1">
    <location>
        <begin position="34"/>
        <end position="55"/>
    </location>
</feature>
<protein>
    <submittedName>
        <fullName evidence="2">Uncharacterized protein</fullName>
    </submittedName>
</protein>
<sequence>MLAFEMCSIPVSGPFTAKMEGDSRAAKPGIPNSIIITIIIIIIIIIIVAVVVMAATPQHTFHGPGQNRVTLPPIDVYFEYEIGEMKQSVLPASLASGGMGLRSCQDREGELIAGQEGVIPLRAWETRARHIDGSYPPLT</sequence>
<accession>A0AAD7WIT3</accession>